<proteinExistence type="predicted"/>
<feature type="transmembrane region" description="Helical" evidence="1">
    <location>
        <begin position="20"/>
        <end position="39"/>
    </location>
</feature>
<keyword evidence="1" id="KW-0812">Transmembrane</keyword>
<dbReference type="EMBL" id="MN740779">
    <property type="protein sequence ID" value="QHU11149.1"/>
    <property type="molecule type" value="Genomic_DNA"/>
</dbReference>
<sequence>MPTDYFRGFRKAYASIIKAFAANNIVALFVTGVPIYYILSLGIYQTARSVISYYTSAVWVFLSILIVAWAIAAIAVWKTMPNLLTVGIFVYKAFGYWCLVSSFLVAIYLSPYVPSLVLSYALWALLPSIAFLLICGDILRSVRTRLYEVLEKPATATATATAPTVVLDAP</sequence>
<feature type="transmembrane region" description="Helical" evidence="1">
    <location>
        <begin position="120"/>
        <end position="139"/>
    </location>
</feature>
<evidence type="ECO:0000313" key="2">
    <source>
        <dbReference type="EMBL" id="QHU11149.1"/>
    </source>
</evidence>
<organism evidence="2">
    <name type="scientific">viral metagenome</name>
    <dbReference type="NCBI Taxonomy" id="1070528"/>
    <lineage>
        <taxon>unclassified sequences</taxon>
        <taxon>metagenomes</taxon>
        <taxon>organismal metagenomes</taxon>
    </lineage>
</organism>
<keyword evidence="1" id="KW-0472">Membrane</keyword>
<accession>A0A6C0K0C7</accession>
<feature type="transmembrane region" description="Helical" evidence="1">
    <location>
        <begin position="89"/>
        <end position="108"/>
    </location>
</feature>
<keyword evidence="1" id="KW-1133">Transmembrane helix</keyword>
<name>A0A6C0K0C7_9ZZZZ</name>
<dbReference type="AlphaFoldDB" id="A0A6C0K0C7"/>
<evidence type="ECO:0000256" key="1">
    <source>
        <dbReference type="SAM" id="Phobius"/>
    </source>
</evidence>
<feature type="transmembrane region" description="Helical" evidence="1">
    <location>
        <begin position="51"/>
        <end position="77"/>
    </location>
</feature>
<protein>
    <submittedName>
        <fullName evidence="2">Uncharacterized protein</fullName>
    </submittedName>
</protein>
<reference evidence="2" key="1">
    <citation type="journal article" date="2020" name="Nature">
        <title>Giant virus diversity and host interactions through global metagenomics.</title>
        <authorList>
            <person name="Schulz F."/>
            <person name="Roux S."/>
            <person name="Paez-Espino D."/>
            <person name="Jungbluth S."/>
            <person name="Walsh D.A."/>
            <person name="Denef V.J."/>
            <person name="McMahon K.D."/>
            <person name="Konstantinidis K.T."/>
            <person name="Eloe-Fadrosh E.A."/>
            <person name="Kyrpides N.C."/>
            <person name="Woyke T."/>
        </authorList>
    </citation>
    <scope>NUCLEOTIDE SEQUENCE</scope>
    <source>
        <strain evidence="2">GVMAG-S-1101165-84</strain>
    </source>
</reference>